<keyword evidence="2" id="KW-1185">Reference proteome</keyword>
<protein>
    <submittedName>
        <fullName evidence="1">Uncharacterized protein</fullName>
    </submittedName>
</protein>
<accession>A0A7Y9EL61</accession>
<gene>
    <name evidence="1" type="ORF">BJY14_005753</name>
</gene>
<dbReference type="EMBL" id="JACCBA010000001">
    <property type="protein sequence ID" value="NYD49770.1"/>
    <property type="molecule type" value="Genomic_DNA"/>
</dbReference>
<reference evidence="1 2" key="1">
    <citation type="submission" date="2020-07" db="EMBL/GenBank/DDBJ databases">
        <title>Sequencing the genomes of 1000 actinobacteria strains.</title>
        <authorList>
            <person name="Klenk H.-P."/>
        </authorList>
    </citation>
    <scope>NUCLEOTIDE SEQUENCE [LARGE SCALE GENOMIC DNA]</scope>
    <source>
        <strain evidence="1 2">DSM 40398</strain>
    </source>
</reference>
<evidence type="ECO:0000313" key="2">
    <source>
        <dbReference type="Proteomes" id="UP000529783"/>
    </source>
</evidence>
<sequence>MSDALLLLFLQRLFPRWSIRLERGGVWRAEGDVHISASSREGLVGVLATVDPDGVAEAVRVLEEVGR</sequence>
<organism evidence="1 2">
    <name type="scientific">Actinomadura luteofluorescens</name>
    <dbReference type="NCBI Taxonomy" id="46163"/>
    <lineage>
        <taxon>Bacteria</taxon>
        <taxon>Bacillati</taxon>
        <taxon>Actinomycetota</taxon>
        <taxon>Actinomycetes</taxon>
        <taxon>Streptosporangiales</taxon>
        <taxon>Thermomonosporaceae</taxon>
        <taxon>Actinomadura</taxon>
    </lineage>
</organism>
<comment type="caution">
    <text evidence="1">The sequence shown here is derived from an EMBL/GenBank/DDBJ whole genome shotgun (WGS) entry which is preliminary data.</text>
</comment>
<dbReference type="Proteomes" id="UP000529783">
    <property type="component" value="Unassembled WGS sequence"/>
</dbReference>
<evidence type="ECO:0000313" key="1">
    <source>
        <dbReference type="EMBL" id="NYD49770.1"/>
    </source>
</evidence>
<dbReference type="AlphaFoldDB" id="A0A7Y9EL61"/>
<name>A0A7Y9EL61_9ACTN</name>
<proteinExistence type="predicted"/>
<dbReference type="RefSeq" id="WP_179846431.1">
    <property type="nucleotide sequence ID" value="NZ_JACCBA010000001.1"/>
</dbReference>